<dbReference type="AlphaFoldDB" id="A0AAV4X264"/>
<accession>A0AAV4X264</accession>
<comment type="caution">
    <text evidence="2">The sequence shown here is derived from an EMBL/GenBank/DDBJ whole genome shotgun (WGS) entry which is preliminary data.</text>
</comment>
<evidence type="ECO:0000256" key="1">
    <source>
        <dbReference type="ARBA" id="ARBA00007261"/>
    </source>
</evidence>
<dbReference type="EMBL" id="BPLR01016986">
    <property type="protein sequence ID" value="GIY87858.1"/>
    <property type="molecule type" value="Genomic_DNA"/>
</dbReference>
<dbReference type="GO" id="GO:0005739">
    <property type="term" value="C:mitochondrion"/>
    <property type="evidence" value="ECO:0007669"/>
    <property type="project" value="TreeGrafter"/>
</dbReference>
<keyword evidence="3" id="KW-1185">Reference proteome</keyword>
<proteinExistence type="inferred from homology"/>
<reference evidence="2 3" key="1">
    <citation type="submission" date="2021-06" db="EMBL/GenBank/DDBJ databases">
        <title>Caerostris extrusa draft genome.</title>
        <authorList>
            <person name="Kono N."/>
            <person name="Arakawa K."/>
        </authorList>
    </citation>
    <scope>NUCLEOTIDE SEQUENCE [LARGE SCALE GENOMIC DNA]</scope>
</reference>
<dbReference type="GO" id="GO:0046872">
    <property type="term" value="F:metal ion binding"/>
    <property type="evidence" value="ECO:0007669"/>
    <property type="project" value="InterPro"/>
</dbReference>
<sequence length="131" mass="14720">MYSATAFNHSYSDSGIFCIHASSHPSHLELERAKMQLQSVLLMNLESRPVVFEDIGRQVLATGTRKEPEYFIQEIAKITSDDIHNIASRMLKSKASVAALGDLKHLPSLKEIDADLVSKEKLRSKRFSLFS</sequence>
<dbReference type="GO" id="GO:0006627">
    <property type="term" value="P:protein processing involved in protein targeting to mitochondrion"/>
    <property type="evidence" value="ECO:0007669"/>
    <property type="project" value="TreeGrafter"/>
</dbReference>
<dbReference type="PANTHER" id="PTHR11851:SF49">
    <property type="entry name" value="MITOCHONDRIAL-PROCESSING PEPTIDASE SUBUNIT ALPHA"/>
    <property type="match status" value="1"/>
</dbReference>
<dbReference type="InterPro" id="IPR011249">
    <property type="entry name" value="Metalloenz_LuxS/M16"/>
</dbReference>
<name>A0AAV4X264_CAEEX</name>
<evidence type="ECO:0000313" key="3">
    <source>
        <dbReference type="Proteomes" id="UP001054945"/>
    </source>
</evidence>
<dbReference type="Gene3D" id="3.30.830.10">
    <property type="entry name" value="Metalloenzyme, LuxS/M16 peptidase-like"/>
    <property type="match status" value="1"/>
</dbReference>
<dbReference type="SUPFAM" id="SSF63411">
    <property type="entry name" value="LuxS/MPP-like metallohydrolase"/>
    <property type="match status" value="1"/>
</dbReference>
<dbReference type="Proteomes" id="UP001054945">
    <property type="component" value="Unassembled WGS sequence"/>
</dbReference>
<dbReference type="PANTHER" id="PTHR11851">
    <property type="entry name" value="METALLOPROTEASE"/>
    <property type="match status" value="1"/>
</dbReference>
<evidence type="ECO:0000313" key="2">
    <source>
        <dbReference type="EMBL" id="GIY87858.1"/>
    </source>
</evidence>
<gene>
    <name evidence="2" type="primary">Pmpca</name>
    <name evidence="2" type="ORF">CEXT_180491</name>
</gene>
<protein>
    <submittedName>
        <fullName evidence="2">Mitochondrial-processing peptidase subunit alpha</fullName>
    </submittedName>
</protein>
<dbReference type="InterPro" id="IPR050361">
    <property type="entry name" value="MPP/UQCRC_Complex"/>
</dbReference>
<organism evidence="2 3">
    <name type="scientific">Caerostris extrusa</name>
    <name type="common">Bark spider</name>
    <name type="synonym">Caerostris bankana</name>
    <dbReference type="NCBI Taxonomy" id="172846"/>
    <lineage>
        <taxon>Eukaryota</taxon>
        <taxon>Metazoa</taxon>
        <taxon>Ecdysozoa</taxon>
        <taxon>Arthropoda</taxon>
        <taxon>Chelicerata</taxon>
        <taxon>Arachnida</taxon>
        <taxon>Araneae</taxon>
        <taxon>Araneomorphae</taxon>
        <taxon>Entelegynae</taxon>
        <taxon>Araneoidea</taxon>
        <taxon>Araneidae</taxon>
        <taxon>Caerostris</taxon>
    </lineage>
</organism>
<comment type="similarity">
    <text evidence="1">Belongs to the peptidase M16 family.</text>
</comment>